<feature type="disulfide bond" description="Redox-active" evidence="9">
    <location>
        <begin position="44"/>
        <end position="49"/>
    </location>
</feature>
<dbReference type="GO" id="GO:0003955">
    <property type="term" value="F:NAD(P)H dehydrogenase (quinone) activity"/>
    <property type="evidence" value="ECO:0007669"/>
    <property type="project" value="TreeGrafter"/>
</dbReference>
<organism evidence="13 14">
    <name type="scientific">Cryobacterium suzukii</name>
    <dbReference type="NCBI Taxonomy" id="1259198"/>
    <lineage>
        <taxon>Bacteria</taxon>
        <taxon>Bacillati</taxon>
        <taxon>Actinomycetota</taxon>
        <taxon>Actinomycetes</taxon>
        <taxon>Micrococcales</taxon>
        <taxon>Microbacteriaceae</taxon>
        <taxon>Cryobacterium</taxon>
    </lineage>
</organism>
<dbReference type="PROSITE" id="PS00076">
    <property type="entry name" value="PYRIDINE_REDOX_1"/>
    <property type="match status" value="1"/>
</dbReference>
<evidence type="ECO:0000256" key="6">
    <source>
        <dbReference type="ARBA" id="ARBA00023157"/>
    </source>
</evidence>
<comment type="cofactor">
    <cofactor evidence="8">
        <name>FAD</name>
        <dbReference type="ChEBI" id="CHEBI:57692"/>
    </cofactor>
    <text evidence="8">Binds 1 FAD per subunit.</text>
</comment>
<feature type="binding site" evidence="8">
    <location>
        <position position="53"/>
    </location>
    <ligand>
        <name>FAD</name>
        <dbReference type="ChEBI" id="CHEBI:57692"/>
    </ligand>
</feature>
<reference evidence="13 14" key="1">
    <citation type="submission" date="2019-03" db="EMBL/GenBank/DDBJ databases">
        <title>Genomics of glacier-inhabiting Cryobacterium strains.</title>
        <authorList>
            <person name="Liu Q."/>
            <person name="Xin Y.-H."/>
        </authorList>
    </citation>
    <scope>NUCLEOTIDE SEQUENCE [LARGE SCALE GENOMIC DNA]</scope>
    <source>
        <strain evidence="13 14">Sr39</strain>
    </source>
</reference>
<evidence type="ECO:0000313" key="14">
    <source>
        <dbReference type="Proteomes" id="UP000298170"/>
    </source>
</evidence>
<keyword evidence="8" id="KW-0547">Nucleotide-binding</keyword>
<dbReference type="Proteomes" id="UP000298170">
    <property type="component" value="Unassembled WGS sequence"/>
</dbReference>
<comment type="caution">
    <text evidence="13">The sequence shown here is derived from an EMBL/GenBank/DDBJ whole genome shotgun (WGS) entry which is preliminary data.</text>
</comment>
<dbReference type="InterPro" id="IPR001100">
    <property type="entry name" value="Pyr_nuc-diS_OxRdtase"/>
</dbReference>
<evidence type="ECO:0000259" key="11">
    <source>
        <dbReference type="Pfam" id="PF02852"/>
    </source>
</evidence>
<dbReference type="InterPro" id="IPR016156">
    <property type="entry name" value="FAD/NAD-linked_Rdtase_dimer_sf"/>
</dbReference>
<dbReference type="GO" id="GO:0050660">
    <property type="term" value="F:flavin adenine dinucleotide binding"/>
    <property type="evidence" value="ECO:0007669"/>
    <property type="project" value="TreeGrafter"/>
</dbReference>
<feature type="domain" description="Pyridine nucleotide-disulphide oxidoreductase dimerisation" evidence="11">
    <location>
        <begin position="342"/>
        <end position="444"/>
    </location>
</feature>
<dbReference type="PRINTS" id="PR00368">
    <property type="entry name" value="FADPNR"/>
</dbReference>
<dbReference type="RefSeq" id="WP_134516053.1">
    <property type="nucleotide sequence ID" value="NZ_SOHJ01000013.1"/>
</dbReference>
<evidence type="ECO:0000313" key="13">
    <source>
        <dbReference type="EMBL" id="TFD57721.1"/>
    </source>
</evidence>
<dbReference type="SUPFAM" id="SSF55424">
    <property type="entry name" value="FAD/NAD-linked reductases, dimerisation (C-terminal) domain"/>
    <property type="match status" value="1"/>
</dbReference>
<keyword evidence="4" id="KW-0521">NADP</keyword>
<dbReference type="InterPro" id="IPR036188">
    <property type="entry name" value="FAD/NAD-bd_sf"/>
</dbReference>
<keyword evidence="5 10" id="KW-0560">Oxidoreductase</keyword>
<keyword evidence="14" id="KW-1185">Reference proteome</keyword>
<proteinExistence type="inferred from homology"/>
<dbReference type="InterPro" id="IPR023753">
    <property type="entry name" value="FAD/NAD-binding_dom"/>
</dbReference>
<dbReference type="Pfam" id="PF02852">
    <property type="entry name" value="Pyr_redox_dim"/>
    <property type="match status" value="1"/>
</dbReference>
<evidence type="ECO:0000256" key="1">
    <source>
        <dbReference type="ARBA" id="ARBA00007532"/>
    </source>
</evidence>
<feature type="binding site" evidence="8">
    <location>
        <begin position="178"/>
        <end position="185"/>
    </location>
    <ligand>
        <name>NAD(+)</name>
        <dbReference type="ChEBI" id="CHEBI:57540"/>
    </ligand>
</feature>
<evidence type="ECO:0000256" key="7">
    <source>
        <dbReference type="ARBA" id="ARBA00023284"/>
    </source>
</evidence>
<dbReference type="Gene3D" id="3.50.50.60">
    <property type="entry name" value="FAD/NAD(P)-binding domain"/>
    <property type="match status" value="2"/>
</dbReference>
<evidence type="ECO:0000256" key="10">
    <source>
        <dbReference type="RuleBase" id="RU003691"/>
    </source>
</evidence>
<evidence type="ECO:0000256" key="2">
    <source>
        <dbReference type="ARBA" id="ARBA00022630"/>
    </source>
</evidence>
<keyword evidence="8" id="KW-0520">NAD</keyword>
<evidence type="ECO:0000256" key="4">
    <source>
        <dbReference type="ARBA" id="ARBA00022857"/>
    </source>
</evidence>
<accession>A0A4R9AD74</accession>
<dbReference type="AlphaFoldDB" id="A0A4R9AD74"/>
<evidence type="ECO:0000259" key="12">
    <source>
        <dbReference type="Pfam" id="PF07992"/>
    </source>
</evidence>
<dbReference type="PIRSF" id="PIRSF000350">
    <property type="entry name" value="Mercury_reductase_MerA"/>
    <property type="match status" value="1"/>
</dbReference>
<dbReference type="Gene3D" id="3.30.390.30">
    <property type="match status" value="1"/>
</dbReference>
<dbReference type="EMBL" id="SOHJ01000013">
    <property type="protein sequence ID" value="TFD57721.1"/>
    <property type="molecule type" value="Genomic_DNA"/>
</dbReference>
<evidence type="ECO:0000256" key="9">
    <source>
        <dbReference type="PIRSR" id="PIRSR000350-4"/>
    </source>
</evidence>
<feature type="domain" description="FAD/NAD(P)-binding" evidence="12">
    <location>
        <begin position="7"/>
        <end position="319"/>
    </location>
</feature>
<keyword evidence="7 10" id="KW-0676">Redox-active center</keyword>
<evidence type="ECO:0000256" key="3">
    <source>
        <dbReference type="ARBA" id="ARBA00022827"/>
    </source>
</evidence>
<dbReference type="GO" id="GO:0016668">
    <property type="term" value="F:oxidoreductase activity, acting on a sulfur group of donors, NAD(P) as acceptor"/>
    <property type="evidence" value="ECO:0007669"/>
    <property type="project" value="InterPro"/>
</dbReference>
<dbReference type="InterPro" id="IPR004099">
    <property type="entry name" value="Pyr_nucl-diS_OxRdtase_dimer"/>
</dbReference>
<dbReference type="SUPFAM" id="SSF51905">
    <property type="entry name" value="FAD/NAD(P)-binding domain"/>
    <property type="match status" value="1"/>
</dbReference>
<dbReference type="PANTHER" id="PTHR43014:SF2">
    <property type="entry name" value="MERCURIC REDUCTASE"/>
    <property type="match status" value="1"/>
</dbReference>
<name>A0A4R9AD74_9MICO</name>
<feature type="binding site" evidence="8">
    <location>
        <position position="307"/>
    </location>
    <ligand>
        <name>FAD</name>
        <dbReference type="ChEBI" id="CHEBI:57692"/>
    </ligand>
</feature>
<dbReference type="InterPro" id="IPR012999">
    <property type="entry name" value="Pyr_OxRdtase_I_AS"/>
</dbReference>
<dbReference type="PRINTS" id="PR00411">
    <property type="entry name" value="PNDRDTASEI"/>
</dbReference>
<sequence length="477" mass="49925">MNELKKFDLAVIGGGTAGLVASRTAASFGAKVVLIEGNRLGGDCLWTGCVPSKALIAAANAATTARSSVSLGLSVSDVHVNFAQVMAHVQNAMQEIAPVDSAESLERDNIDVVIGKARFTGPHSVDVNGRELRFQQALIATGAAPALLDIPGIDAVDVVTSETFWNLRNPPQRLVLLGGGAVSCEIAQAMARLGAAVTLVHRGPRILPKEDDRASAIIRAALIADGVDVRTSCTAVSVTSSDRLAGTLSLDDGTALSFDRLFVALGRRPNTSGLNLQCVGVRRDEHGNIVVNSGMRTSNPRIWAAGDVTGLPQFTHTAGVNASVAATNAILGLTRTVDSTAIPRVTFTHPELGAVGLQARDAQAGVHRILTWDHAHVDRAVTEAKTAGYTQLIVDKRGRVLGGTVVGPRAGETLGEISLAVRKRLTTSDIASTTHAYPTYNDGLWSVAVADVRHRLGSGLAGAVTRALRRLRIARLS</sequence>
<gene>
    <name evidence="13" type="ORF">E3T39_13120</name>
</gene>
<comment type="similarity">
    <text evidence="1 10">Belongs to the class-I pyridine nucleotide-disulfide oxidoreductase family.</text>
</comment>
<keyword evidence="2 10" id="KW-0285">Flavoprotein</keyword>
<dbReference type="PANTHER" id="PTHR43014">
    <property type="entry name" value="MERCURIC REDUCTASE"/>
    <property type="match status" value="1"/>
</dbReference>
<keyword evidence="6" id="KW-1015">Disulfide bond</keyword>
<evidence type="ECO:0000256" key="5">
    <source>
        <dbReference type="ARBA" id="ARBA00023002"/>
    </source>
</evidence>
<dbReference type="OrthoDB" id="9800167at2"/>
<protein>
    <submittedName>
        <fullName evidence="13">Oxidoreductase</fullName>
    </submittedName>
</protein>
<evidence type="ECO:0000256" key="8">
    <source>
        <dbReference type="PIRSR" id="PIRSR000350-3"/>
    </source>
</evidence>
<keyword evidence="3 8" id="KW-0274">FAD</keyword>
<feature type="binding site" evidence="8">
    <location>
        <position position="266"/>
    </location>
    <ligand>
        <name>NAD(+)</name>
        <dbReference type="ChEBI" id="CHEBI:57540"/>
    </ligand>
</feature>
<dbReference type="Pfam" id="PF07992">
    <property type="entry name" value="Pyr_redox_2"/>
    <property type="match status" value="1"/>
</dbReference>